<dbReference type="FunFam" id="2.60.60.30:FF:000001">
    <property type="entry name" value="Tellurium resistance protein TerD"/>
    <property type="match status" value="1"/>
</dbReference>
<evidence type="ECO:0000313" key="4">
    <source>
        <dbReference type="Proteomes" id="UP000070394"/>
    </source>
</evidence>
<dbReference type="Gene3D" id="2.60.60.30">
    <property type="entry name" value="sav2460 like domains"/>
    <property type="match status" value="1"/>
</dbReference>
<dbReference type="PATRIC" id="fig|467210.3.peg.486"/>
<dbReference type="EMBL" id="LSDA01000012">
    <property type="protein sequence ID" value="KXB60533.1"/>
    <property type="molecule type" value="Genomic_DNA"/>
</dbReference>
<dbReference type="CDD" id="cd06974">
    <property type="entry name" value="TerD_like"/>
    <property type="match status" value="1"/>
</dbReference>
<dbReference type="PANTHER" id="PTHR32097">
    <property type="entry name" value="CAMP-BINDING PROTEIN 1-RELATED"/>
    <property type="match status" value="1"/>
</dbReference>
<comment type="caution">
    <text evidence="3">The sequence shown here is derived from an EMBL/GenBank/DDBJ whole genome shotgun (WGS) entry which is preliminary data.</text>
</comment>
<reference evidence="4" key="1">
    <citation type="submission" date="2016-01" db="EMBL/GenBank/DDBJ databases">
        <authorList>
            <person name="Mitreva M."/>
            <person name="Pepin K.H."/>
            <person name="Mihindukulasuriya K.A."/>
            <person name="Fulton R."/>
            <person name="Fronick C."/>
            <person name="O'Laughlin M."/>
            <person name="Miner T."/>
            <person name="Herter B."/>
            <person name="Rosa B.A."/>
            <person name="Cordes M."/>
            <person name="Tomlinson C."/>
            <person name="Wollam A."/>
            <person name="Palsikar V.B."/>
            <person name="Mardis E.R."/>
            <person name="Wilson R.K."/>
        </authorList>
    </citation>
    <scope>NUCLEOTIDE SEQUENCE [LARGE SCALE GENOMIC DNA]</scope>
    <source>
        <strain evidence="4">DNF00896</strain>
    </source>
</reference>
<gene>
    <name evidence="3" type="ORF">HMPREF1866_00492</name>
</gene>
<name>A0A133ZYM0_9FIRM</name>
<dbReference type="PANTHER" id="PTHR32097:SF4">
    <property type="entry name" value="GENERAL STRESS PROTEIN 16U"/>
    <property type="match status" value="1"/>
</dbReference>
<sequence>MYCCIQQTTTLYIQEVSMPISLKKGQKVSLTKGNPGLKNVVVGLGWDTNAYDTGSDFDLDAAAFCLTDSGKVSSQNDFVFFGNLSHPSGAITHLGDNLTGAGDGDDEQIKIDLSKVPAEITKIAFTVTIYEAEARRQNFGQVSNAFVRIFDENTGEELLRYDLGEDFSIETAVVFGELYKNGDEWKFNAIGSGYQGGLAALCNMYGIDAE</sequence>
<comment type="similarity">
    <text evidence="1">Belongs to the CAPAB/TerDEXZ family.</text>
</comment>
<evidence type="ECO:0000313" key="3">
    <source>
        <dbReference type="EMBL" id="KXB60533.1"/>
    </source>
</evidence>
<feature type="domain" description="TerD" evidence="2">
    <location>
        <begin position="18"/>
        <end position="205"/>
    </location>
</feature>
<dbReference type="AlphaFoldDB" id="A0A133ZYM0"/>
<evidence type="ECO:0000256" key="1">
    <source>
        <dbReference type="ARBA" id="ARBA00008775"/>
    </source>
</evidence>
<dbReference type="Pfam" id="PF02342">
    <property type="entry name" value="TerD"/>
    <property type="match status" value="1"/>
</dbReference>
<accession>A0A133ZYM0</accession>
<dbReference type="STRING" id="467210.HMPREF1866_00492"/>
<keyword evidence="4" id="KW-1185">Reference proteome</keyword>
<protein>
    <submittedName>
        <fullName evidence="3">Bacterial stress protein</fullName>
    </submittedName>
</protein>
<evidence type="ECO:0000259" key="2">
    <source>
        <dbReference type="Pfam" id="PF02342"/>
    </source>
</evidence>
<dbReference type="Proteomes" id="UP000070394">
    <property type="component" value="Unassembled WGS sequence"/>
</dbReference>
<proteinExistence type="inferred from homology"/>
<organism evidence="3 4">
    <name type="scientific">Lachnoanaerobaculum saburreum</name>
    <dbReference type="NCBI Taxonomy" id="467210"/>
    <lineage>
        <taxon>Bacteria</taxon>
        <taxon>Bacillati</taxon>
        <taxon>Bacillota</taxon>
        <taxon>Clostridia</taxon>
        <taxon>Lachnospirales</taxon>
        <taxon>Lachnospiraceae</taxon>
        <taxon>Lachnoanaerobaculum</taxon>
    </lineage>
</organism>
<dbReference type="InterPro" id="IPR051324">
    <property type="entry name" value="Stress/Tellurium_Resist"/>
</dbReference>
<dbReference type="InterPro" id="IPR003325">
    <property type="entry name" value="TerD"/>
</dbReference>